<proteinExistence type="predicted"/>
<name>A0ABV4M7Y6_9VIBR</name>
<organism evidence="4 5">
    <name type="scientific">Vibrio cortegadensis</name>
    <dbReference type="NCBI Taxonomy" id="1328770"/>
    <lineage>
        <taxon>Bacteria</taxon>
        <taxon>Pseudomonadati</taxon>
        <taxon>Pseudomonadota</taxon>
        <taxon>Gammaproteobacteria</taxon>
        <taxon>Vibrionales</taxon>
        <taxon>Vibrionaceae</taxon>
        <taxon>Vibrio</taxon>
    </lineage>
</organism>
<dbReference type="EMBL" id="JBGOOT010000009">
    <property type="protein sequence ID" value="MEZ8195651.1"/>
    <property type="molecule type" value="Genomic_DNA"/>
</dbReference>
<protein>
    <recommendedName>
        <fullName evidence="3">Single-stranded DNA-binding protein</fullName>
    </recommendedName>
</protein>
<evidence type="ECO:0000256" key="3">
    <source>
        <dbReference type="ARBA" id="ARBA00030596"/>
    </source>
</evidence>
<evidence type="ECO:0000313" key="5">
    <source>
        <dbReference type="Proteomes" id="UP001569153"/>
    </source>
</evidence>
<evidence type="ECO:0000313" key="4">
    <source>
        <dbReference type="EMBL" id="MEZ8195651.1"/>
    </source>
</evidence>
<dbReference type="RefSeq" id="WP_371730539.1">
    <property type="nucleotide sequence ID" value="NZ_JBGOOT010000009.1"/>
</dbReference>
<comment type="caution">
    <text evidence="4">The sequence shown here is derived from an EMBL/GenBank/DDBJ whole genome shotgun (WGS) entry which is preliminary data.</text>
</comment>
<accession>A0ABV4M7Y6</accession>
<dbReference type="InterPro" id="IPR012340">
    <property type="entry name" value="NA-bd_OB-fold"/>
</dbReference>
<dbReference type="InterPro" id="IPR003512">
    <property type="entry name" value="Phage_M13_G5P_DNA-bd"/>
</dbReference>
<sequence>MKNELLIEVFKENECLDVREGVTVKGKPWKMITQIGYAHTGCKFPIEFKIKMSEGQPVWPAGKYHLSVNSLVVGMHGDIEVGREMFLIPVNA</sequence>
<dbReference type="Pfam" id="PF02303">
    <property type="entry name" value="Phage_DNA_bind"/>
    <property type="match status" value="1"/>
</dbReference>
<dbReference type="Proteomes" id="UP001569153">
    <property type="component" value="Unassembled WGS sequence"/>
</dbReference>
<dbReference type="GO" id="GO:0003677">
    <property type="term" value="F:DNA binding"/>
    <property type="evidence" value="ECO:0007669"/>
    <property type="project" value="UniProtKB-KW"/>
</dbReference>
<dbReference type="Gene3D" id="2.40.50.140">
    <property type="entry name" value="Nucleic acid-binding proteins"/>
    <property type="match status" value="1"/>
</dbReference>
<evidence type="ECO:0000256" key="1">
    <source>
        <dbReference type="ARBA" id="ARBA00022705"/>
    </source>
</evidence>
<gene>
    <name evidence="4" type="ORF">ACED38_12270</name>
</gene>
<keyword evidence="1" id="KW-0235">DNA replication</keyword>
<reference evidence="4 5" key="1">
    <citation type="submission" date="2024-06" db="EMBL/GenBank/DDBJ databases">
        <authorList>
            <person name="Steensen K."/>
            <person name="Seneca J."/>
            <person name="Bartlau N."/>
            <person name="Yu A.X."/>
            <person name="Polz M.F."/>
        </authorList>
    </citation>
    <scope>NUCLEOTIDE SEQUENCE [LARGE SCALE GENOMIC DNA]</scope>
    <source>
        <strain evidence="4 5">FF146</strain>
    </source>
</reference>
<dbReference type="SUPFAM" id="SSF50249">
    <property type="entry name" value="Nucleic acid-binding proteins"/>
    <property type="match status" value="1"/>
</dbReference>
<keyword evidence="2 4" id="KW-0238">DNA-binding</keyword>
<evidence type="ECO:0000256" key="2">
    <source>
        <dbReference type="ARBA" id="ARBA00023125"/>
    </source>
</evidence>
<keyword evidence="5" id="KW-1185">Reference proteome</keyword>